<protein>
    <submittedName>
        <fullName evidence="1">Uncharacterized protein</fullName>
    </submittedName>
</protein>
<organism evidence="1 2">
    <name type="scientific">Klebsiella phage KpV71</name>
    <name type="common">Bacteriophage KpV71</name>
    <dbReference type="NCBI Taxonomy" id="1796998"/>
    <lineage>
        <taxon>Viruses</taxon>
        <taxon>Duplodnaviria</taxon>
        <taxon>Heunggongvirae</taxon>
        <taxon>Uroviricota</taxon>
        <taxon>Caudoviricetes</taxon>
        <taxon>Autographivirales</taxon>
        <taxon>Autoscriptoviridae</taxon>
        <taxon>Slopekvirinae</taxon>
        <taxon>Drulisvirus</taxon>
        <taxon>Drulisvirus KpV71</taxon>
    </lineage>
</organism>
<organismHost>
    <name type="scientific">Klebsiella pneumoniae</name>
    <dbReference type="NCBI Taxonomy" id="573"/>
</organismHost>
<dbReference type="RefSeq" id="YP_009302705.1">
    <property type="nucleotide sequence ID" value="NC_031246.1"/>
</dbReference>
<proteinExistence type="predicted"/>
<dbReference type="EMBL" id="KU666550">
    <property type="protein sequence ID" value="AMQ66430.1"/>
    <property type="molecule type" value="Genomic_DNA"/>
</dbReference>
<dbReference type="GeneID" id="29124294"/>
<accession>A0A142F0X3</accession>
<sequence>MPIPVRGTVWLLCALRGTRAIPVRSLWAIGVRSTLLILRGHSTRLVGLSSGAIVGQLVRCSAIASAIPSMH</sequence>
<evidence type="ECO:0000313" key="2">
    <source>
        <dbReference type="Proteomes" id="UP000202850"/>
    </source>
</evidence>
<evidence type="ECO:0000313" key="1">
    <source>
        <dbReference type="EMBL" id="AMQ66430.1"/>
    </source>
</evidence>
<name>A0A142F0X3_BPK71</name>
<reference evidence="1" key="1">
    <citation type="submission" date="2016-02" db="EMBL/GenBank/DDBJ databases">
        <title>Complete genome sequence of bacteriophage vB_KpnP_KpV71 lytic for Klebsiella pneumoniae.</title>
        <authorList>
            <person name="Komisarova E.V."/>
            <person name="Krasilnikova V.M."/>
            <person name="Kislichkina A.A."/>
            <person name="Myakinina V.P."/>
            <person name="Volozhantsev N.V."/>
        </authorList>
    </citation>
    <scope>NUCLEOTIDE SEQUENCE [LARGE SCALE GENOMIC DNA]</scope>
</reference>
<gene>
    <name evidence="1" type="ORF">kpv71_01</name>
</gene>
<dbReference type="Proteomes" id="UP000202850">
    <property type="component" value="Segment"/>
</dbReference>
<keyword evidence="2" id="KW-1185">Reference proteome</keyword>
<dbReference type="KEGG" id="vg:29124294"/>